<protein>
    <submittedName>
        <fullName evidence="8">Uncharacterized protein</fullName>
    </submittedName>
</protein>
<proteinExistence type="predicted"/>
<evidence type="ECO:0000259" key="6">
    <source>
        <dbReference type="PROSITE" id="PS51925"/>
    </source>
</evidence>
<feature type="compositionally biased region" description="Basic and acidic residues" evidence="5">
    <location>
        <begin position="266"/>
        <end position="276"/>
    </location>
</feature>
<evidence type="ECO:0000256" key="5">
    <source>
        <dbReference type="SAM" id="MobiDB-lite"/>
    </source>
</evidence>
<comment type="subcellular location">
    <subcellularLocation>
        <location evidence="1">Nucleus</location>
    </subcellularLocation>
</comment>
<evidence type="ECO:0000256" key="2">
    <source>
        <dbReference type="ARBA" id="ARBA00023015"/>
    </source>
</evidence>
<dbReference type="InterPro" id="IPR019835">
    <property type="entry name" value="SWIB_domain"/>
</dbReference>
<sequence>MHVRAEYKLAVRTTATAEPKRTRDRPPYRSRSVWNKQTRPALRYLSPTLNTPSPLARTRNHLAHSQSTQHYYYIALIAMALPAEQHAAYAVIIDRILAKSDLNTISAKRIRKELQDEVGEDLTAQKSAITELIMERFDKAQQKLETSNGVVEPAPTANGTTKVEASNGHADTSASPPPSAKRKAESDELSELDDASPAPKKAKKNKTGETDAQLAARLQAELNAVTGRLTRGGGAKRKAPIKKEKKTKKKSSAKVNSDDDSEVESGEPKPEREKKGGFHKPMNLSAPLSELLGETQLSRPQTVKKIWEYVKERDLQNPKDKRQIMCDEKMQAVFKGESVHMFTMNKLLANHLYPVDEVS</sequence>
<evidence type="ECO:0000256" key="1">
    <source>
        <dbReference type="ARBA" id="ARBA00004123"/>
    </source>
</evidence>
<feature type="compositionally biased region" description="Basic residues" evidence="5">
    <location>
        <begin position="234"/>
        <end position="252"/>
    </location>
</feature>
<dbReference type="Pfam" id="PF08766">
    <property type="entry name" value="DEK_C"/>
    <property type="match status" value="1"/>
</dbReference>
<evidence type="ECO:0000256" key="3">
    <source>
        <dbReference type="ARBA" id="ARBA00023163"/>
    </source>
</evidence>
<feature type="domain" description="DEK-C" evidence="7">
    <location>
        <begin position="83"/>
        <end position="138"/>
    </location>
</feature>
<organism evidence="8 9">
    <name type="scientific">Pseudocercospora eumusae</name>
    <dbReference type="NCBI Taxonomy" id="321146"/>
    <lineage>
        <taxon>Eukaryota</taxon>
        <taxon>Fungi</taxon>
        <taxon>Dikarya</taxon>
        <taxon>Ascomycota</taxon>
        <taxon>Pezizomycotina</taxon>
        <taxon>Dothideomycetes</taxon>
        <taxon>Dothideomycetidae</taxon>
        <taxon>Mycosphaerellales</taxon>
        <taxon>Mycosphaerellaceae</taxon>
        <taxon>Pseudocercospora</taxon>
    </lineage>
</organism>
<dbReference type="Gene3D" id="1.10.245.10">
    <property type="entry name" value="SWIB/MDM2 domain"/>
    <property type="match status" value="1"/>
</dbReference>
<evidence type="ECO:0000256" key="4">
    <source>
        <dbReference type="ARBA" id="ARBA00023242"/>
    </source>
</evidence>
<comment type="caution">
    <text evidence="8">The sequence shown here is derived from an EMBL/GenBank/DDBJ whole genome shotgun (WGS) entry which is preliminary data.</text>
</comment>
<dbReference type="FunFam" id="1.10.245.10:FF:000004">
    <property type="entry name" value="Upstream activation factor subunit"/>
    <property type="match status" value="1"/>
</dbReference>
<dbReference type="AlphaFoldDB" id="A0A139H7T2"/>
<dbReference type="GO" id="GO:0000500">
    <property type="term" value="C:RNA polymerase I upstream activating factor complex"/>
    <property type="evidence" value="ECO:0007669"/>
    <property type="project" value="UniProtKB-ARBA"/>
</dbReference>
<dbReference type="GO" id="GO:0001181">
    <property type="term" value="F:RNA polymerase I general transcription initiation factor activity"/>
    <property type="evidence" value="ECO:0007669"/>
    <property type="project" value="UniProtKB-ARBA"/>
</dbReference>
<keyword evidence="3" id="KW-0804">Transcription</keyword>
<evidence type="ECO:0000313" key="8">
    <source>
        <dbReference type="EMBL" id="KXS98526.1"/>
    </source>
</evidence>
<dbReference type="InterPro" id="IPR014876">
    <property type="entry name" value="DEK_C"/>
</dbReference>
<dbReference type="SMART" id="SM00151">
    <property type="entry name" value="SWIB"/>
    <property type="match status" value="1"/>
</dbReference>
<dbReference type="STRING" id="321146.A0A139H7T2"/>
<dbReference type="CDD" id="cd10567">
    <property type="entry name" value="SWIB-MDM2_like"/>
    <property type="match status" value="1"/>
</dbReference>
<feature type="domain" description="DM2" evidence="6">
    <location>
        <begin position="277"/>
        <end position="354"/>
    </location>
</feature>
<dbReference type="EMBL" id="LFZN01000111">
    <property type="protein sequence ID" value="KXS98526.1"/>
    <property type="molecule type" value="Genomic_DNA"/>
</dbReference>
<keyword evidence="9" id="KW-1185">Reference proteome</keyword>
<keyword evidence="4" id="KW-0539">Nucleus</keyword>
<name>A0A139H7T2_9PEZI</name>
<dbReference type="InterPro" id="IPR003121">
    <property type="entry name" value="SWIB_MDM2_domain"/>
</dbReference>
<dbReference type="PROSITE" id="PS51925">
    <property type="entry name" value="SWIB_MDM2"/>
    <property type="match status" value="1"/>
</dbReference>
<evidence type="ECO:0000259" key="7">
    <source>
        <dbReference type="PROSITE" id="PS51998"/>
    </source>
</evidence>
<dbReference type="InterPro" id="IPR036885">
    <property type="entry name" value="SWIB_MDM2_dom_sf"/>
</dbReference>
<accession>A0A139H7T2</accession>
<gene>
    <name evidence="8" type="ORF">AC578_5515</name>
</gene>
<dbReference type="PROSITE" id="PS51998">
    <property type="entry name" value="DEK_C"/>
    <property type="match status" value="1"/>
</dbReference>
<feature type="region of interest" description="Disordered" evidence="5">
    <location>
        <begin position="225"/>
        <end position="287"/>
    </location>
</feature>
<feature type="compositionally biased region" description="Polar residues" evidence="5">
    <location>
        <begin position="157"/>
        <end position="174"/>
    </location>
</feature>
<dbReference type="SUPFAM" id="SSF109715">
    <property type="entry name" value="DEK C-terminal domain"/>
    <property type="match status" value="1"/>
</dbReference>
<dbReference type="Proteomes" id="UP000070133">
    <property type="component" value="Unassembled WGS sequence"/>
</dbReference>
<dbReference type="PANTHER" id="PTHR13844">
    <property type="entry name" value="SWI/SNF-RELATED MATRIX-ASSOCIATED ACTIN-DEPENDENT REGULATOR OF CHROMATIN SUBFAMILY D"/>
    <property type="match status" value="1"/>
</dbReference>
<dbReference type="Gene3D" id="1.10.10.60">
    <property type="entry name" value="Homeodomain-like"/>
    <property type="match status" value="1"/>
</dbReference>
<dbReference type="Pfam" id="PF02201">
    <property type="entry name" value="SWIB"/>
    <property type="match status" value="1"/>
</dbReference>
<evidence type="ECO:0000313" key="9">
    <source>
        <dbReference type="Proteomes" id="UP000070133"/>
    </source>
</evidence>
<keyword evidence="2" id="KW-0805">Transcription regulation</keyword>
<dbReference type="OrthoDB" id="10251073at2759"/>
<feature type="region of interest" description="Disordered" evidence="5">
    <location>
        <begin position="145"/>
        <end position="210"/>
    </location>
</feature>
<reference evidence="8 9" key="1">
    <citation type="submission" date="2015-07" db="EMBL/GenBank/DDBJ databases">
        <title>Comparative genomics of the Sigatoka disease complex on banana suggests a link between parallel evolutionary changes in Pseudocercospora fijiensis and Pseudocercospora eumusae and increased virulence on the banana host.</title>
        <authorList>
            <person name="Chang T.-C."/>
            <person name="Salvucci A."/>
            <person name="Crous P.W."/>
            <person name="Stergiopoulos I."/>
        </authorList>
    </citation>
    <scope>NUCLEOTIDE SEQUENCE [LARGE SCALE GENOMIC DNA]</scope>
    <source>
        <strain evidence="8 9">CBS 114824</strain>
    </source>
</reference>
<dbReference type="SUPFAM" id="SSF47592">
    <property type="entry name" value="SWIB/MDM2 domain"/>
    <property type="match status" value="1"/>
</dbReference>